<protein>
    <submittedName>
        <fullName evidence="1">Uncharacterized protein</fullName>
    </submittedName>
</protein>
<reference evidence="1" key="1">
    <citation type="submission" date="2021-05" db="EMBL/GenBank/DDBJ databases">
        <authorList>
            <person name="Pan Q."/>
            <person name="Jouanno E."/>
            <person name="Zahm M."/>
            <person name="Klopp C."/>
            <person name="Cabau C."/>
            <person name="Louis A."/>
            <person name="Berthelot C."/>
            <person name="Parey E."/>
            <person name="Roest Crollius H."/>
            <person name="Montfort J."/>
            <person name="Robinson-Rechavi M."/>
            <person name="Bouchez O."/>
            <person name="Lampietro C."/>
            <person name="Lopez Roques C."/>
            <person name="Donnadieu C."/>
            <person name="Postlethwait J."/>
            <person name="Bobe J."/>
            <person name="Dillon D."/>
            <person name="Chandos A."/>
            <person name="von Hippel F."/>
            <person name="Guiguen Y."/>
        </authorList>
    </citation>
    <scope>NUCLEOTIDE SEQUENCE</scope>
    <source>
        <strain evidence="1">YG-Jan2019</strain>
    </source>
</reference>
<dbReference type="Proteomes" id="UP001157502">
    <property type="component" value="Chromosome 9"/>
</dbReference>
<comment type="caution">
    <text evidence="1">The sequence shown here is derived from an EMBL/GenBank/DDBJ whole genome shotgun (WGS) entry which is preliminary data.</text>
</comment>
<keyword evidence="2" id="KW-1185">Reference proteome</keyword>
<dbReference type="EMBL" id="CM055736">
    <property type="protein sequence ID" value="KAJ8006977.1"/>
    <property type="molecule type" value="Genomic_DNA"/>
</dbReference>
<organism evidence="1 2">
    <name type="scientific">Dallia pectoralis</name>
    <name type="common">Alaska blackfish</name>
    <dbReference type="NCBI Taxonomy" id="75939"/>
    <lineage>
        <taxon>Eukaryota</taxon>
        <taxon>Metazoa</taxon>
        <taxon>Chordata</taxon>
        <taxon>Craniata</taxon>
        <taxon>Vertebrata</taxon>
        <taxon>Euteleostomi</taxon>
        <taxon>Actinopterygii</taxon>
        <taxon>Neopterygii</taxon>
        <taxon>Teleostei</taxon>
        <taxon>Protacanthopterygii</taxon>
        <taxon>Esociformes</taxon>
        <taxon>Umbridae</taxon>
        <taxon>Dallia</taxon>
    </lineage>
</organism>
<evidence type="ECO:0000313" key="2">
    <source>
        <dbReference type="Proteomes" id="UP001157502"/>
    </source>
</evidence>
<name>A0ACC2GTL1_DALPE</name>
<accession>A0ACC2GTL1</accession>
<sequence length="239" mass="26209">MHNCSYPTGTYGIGNKDPWENTKKHENIASKTCGLGLIYCITHCGLDIGRLIGTNTFGSSLPWELNTDLVLLSVQQLLAVPVPDYFERNRLELLKKIHRLSGEGIVTPEGSGTEHTSPTGSSPLSRLQPIKISPKWLPGYLNSDIATTDMNTAHPEELAPVRSEVGVEPQQRGSRGRRNANSGVRGGQHHPHHPQLMRVGCVLGTCQVQNLSHRLYQLIGQSGREDTSPINPRSPHSYG</sequence>
<evidence type="ECO:0000313" key="1">
    <source>
        <dbReference type="EMBL" id="KAJ8006977.1"/>
    </source>
</evidence>
<proteinExistence type="predicted"/>
<gene>
    <name evidence="1" type="ORF">DPEC_G00112790</name>
</gene>